<name>A5DGI3_PICGU</name>
<dbReference type="GO" id="GO:0008298">
    <property type="term" value="P:intracellular mRNA localization"/>
    <property type="evidence" value="ECO:0007669"/>
    <property type="project" value="TreeGrafter"/>
</dbReference>
<reference evidence="3 4" key="1">
    <citation type="journal article" date="2009" name="Nature">
        <title>Evolution of pathogenicity and sexual reproduction in eight Candida genomes.</title>
        <authorList>
            <person name="Butler G."/>
            <person name="Rasmussen M.D."/>
            <person name="Lin M.F."/>
            <person name="Santos M.A."/>
            <person name="Sakthikumar S."/>
            <person name="Munro C.A."/>
            <person name="Rheinbay E."/>
            <person name="Grabherr M."/>
            <person name="Forche A."/>
            <person name="Reedy J.L."/>
            <person name="Agrafioti I."/>
            <person name="Arnaud M.B."/>
            <person name="Bates S."/>
            <person name="Brown A.J."/>
            <person name="Brunke S."/>
            <person name="Costanzo M.C."/>
            <person name="Fitzpatrick D.A."/>
            <person name="de Groot P.W."/>
            <person name="Harris D."/>
            <person name="Hoyer L.L."/>
            <person name="Hube B."/>
            <person name="Klis F.M."/>
            <person name="Kodira C."/>
            <person name="Lennard N."/>
            <person name="Logue M.E."/>
            <person name="Martin R."/>
            <person name="Neiman A.M."/>
            <person name="Nikolaou E."/>
            <person name="Quail M.A."/>
            <person name="Quinn J."/>
            <person name="Santos M.C."/>
            <person name="Schmitzberger F.F."/>
            <person name="Sherlock G."/>
            <person name="Shah P."/>
            <person name="Silverstein K.A."/>
            <person name="Skrzypek M.S."/>
            <person name="Soll D."/>
            <person name="Staggs R."/>
            <person name="Stansfield I."/>
            <person name="Stumpf M.P."/>
            <person name="Sudbery P.E."/>
            <person name="Srikantha T."/>
            <person name="Zeng Q."/>
            <person name="Berman J."/>
            <person name="Berriman M."/>
            <person name="Heitman J."/>
            <person name="Gow N.A."/>
            <person name="Lorenz M.C."/>
            <person name="Birren B.W."/>
            <person name="Kellis M."/>
            <person name="Cuomo C.A."/>
        </authorList>
    </citation>
    <scope>NUCLEOTIDE SEQUENCE [LARGE SCALE GENOMIC DNA]</scope>
    <source>
        <strain evidence="4">ATCC 6260 / CBS 566 / DSM 6381 / JCM 1539 / NBRC 10279 / NRRL Y-324</strain>
    </source>
</reference>
<evidence type="ECO:0000313" key="4">
    <source>
        <dbReference type="Proteomes" id="UP000001997"/>
    </source>
</evidence>
<keyword evidence="1" id="KW-0175">Coiled coil</keyword>
<dbReference type="EMBL" id="CH408157">
    <property type="protein sequence ID" value="EDK38286.2"/>
    <property type="molecule type" value="Genomic_DNA"/>
</dbReference>
<evidence type="ECO:0000313" key="3">
    <source>
        <dbReference type="EMBL" id="EDK38286.2"/>
    </source>
</evidence>
<dbReference type="GO" id="GO:1990904">
    <property type="term" value="C:ribonucleoprotein complex"/>
    <property type="evidence" value="ECO:0007669"/>
    <property type="project" value="TreeGrafter"/>
</dbReference>
<feature type="region of interest" description="Disordered" evidence="2">
    <location>
        <begin position="255"/>
        <end position="286"/>
    </location>
</feature>
<dbReference type="KEGG" id="pgu:PGUG_02384"/>
<dbReference type="Proteomes" id="UP000001997">
    <property type="component" value="Unassembled WGS sequence"/>
</dbReference>
<dbReference type="FunCoup" id="A5DGI3">
    <property type="interactions" value="208"/>
</dbReference>
<dbReference type="STRING" id="294746.A5DGI3"/>
<protein>
    <recommendedName>
        <fullName evidence="5">Nuclear segregation protein BFR1</fullName>
    </recommendedName>
</protein>
<dbReference type="eggNOG" id="ENOG502QRKP">
    <property type="taxonomic scope" value="Eukaryota"/>
</dbReference>
<evidence type="ECO:0000256" key="2">
    <source>
        <dbReference type="SAM" id="MobiDB-lite"/>
    </source>
</evidence>
<keyword evidence="4" id="KW-1185">Reference proteome</keyword>
<feature type="compositionally biased region" description="Basic and acidic residues" evidence="2">
    <location>
        <begin position="255"/>
        <end position="285"/>
    </location>
</feature>
<dbReference type="PANTHER" id="PTHR31027:SF2">
    <property type="entry name" value="LEBERCILIN DOMAIN-CONTAINING PROTEIN"/>
    <property type="match status" value="1"/>
</dbReference>
<feature type="coiled-coil region" evidence="1">
    <location>
        <begin position="416"/>
        <end position="443"/>
    </location>
</feature>
<sequence length="444" mass="50689">MDSTTETSTNGRPRRFIKRPDDSAFNKEIEELKSEIKKLDLSANEVSAQLQKVVTEPALAERRKELQVQLRELITKQNAIKGERNAIMDQIKAVDVVIKRKLSEIQTQTSKHNFKSVGEIDKRIAHLDSLVEAGDLKLAEEKRYVMEMSQLRKVRKDFGAVEKTQESIDADKAKVAELKKKLSQVQNREIQAQFEKIQAELDELNKKNQGVSEKRNELFKKRNQLRKSKDEKWDRIRKLNADKSAEFAKFKQEMEEEKKKRAEEDRLHREEEKRRKRKENAEKQLADASVPAFTAEISAIHNLLSYFDPSYVKPQPKPVVAGPAKSETVGTPTTIRKVEMPADLVVVKKEQEEFFAGSKGKKSKGKKAKSKNFTVDPEVIVSLGDLAIPLPTKSEDVPETIATLKETLTALEGKQDEQTKINIERAKERIAKLEAEETEEETSS</sequence>
<proteinExistence type="predicted"/>
<dbReference type="GO" id="GO:0042175">
    <property type="term" value="C:nuclear outer membrane-endoplasmic reticulum membrane network"/>
    <property type="evidence" value="ECO:0007669"/>
    <property type="project" value="TreeGrafter"/>
</dbReference>
<dbReference type="RefSeq" id="XP_001484655.2">
    <property type="nucleotide sequence ID" value="XM_001484605.1"/>
</dbReference>
<evidence type="ECO:0008006" key="5">
    <source>
        <dbReference type="Google" id="ProtNLM"/>
    </source>
</evidence>
<gene>
    <name evidence="3" type="ORF">PGUG_02384</name>
</gene>
<dbReference type="PANTHER" id="PTHR31027">
    <property type="entry name" value="NUCLEAR SEGREGATION PROTEIN BFR1"/>
    <property type="match status" value="1"/>
</dbReference>
<dbReference type="AlphaFoldDB" id="A5DGI3"/>
<feature type="compositionally biased region" description="Polar residues" evidence="2">
    <location>
        <begin position="1"/>
        <end position="11"/>
    </location>
</feature>
<dbReference type="InParanoid" id="A5DGI3"/>
<evidence type="ECO:0000256" key="1">
    <source>
        <dbReference type="SAM" id="Coils"/>
    </source>
</evidence>
<dbReference type="HOGENOM" id="CLU_023943_2_0_1"/>
<dbReference type="GeneID" id="5126778"/>
<organism evidence="3 4">
    <name type="scientific">Meyerozyma guilliermondii (strain ATCC 6260 / CBS 566 / DSM 6381 / JCM 1539 / NBRC 10279 / NRRL Y-324)</name>
    <name type="common">Yeast</name>
    <name type="synonym">Candida guilliermondii</name>
    <dbReference type="NCBI Taxonomy" id="294746"/>
    <lineage>
        <taxon>Eukaryota</taxon>
        <taxon>Fungi</taxon>
        <taxon>Dikarya</taxon>
        <taxon>Ascomycota</taxon>
        <taxon>Saccharomycotina</taxon>
        <taxon>Pichiomycetes</taxon>
        <taxon>Debaryomycetaceae</taxon>
        <taxon>Meyerozyma</taxon>
    </lineage>
</organism>
<dbReference type="GO" id="GO:0005783">
    <property type="term" value="C:endoplasmic reticulum"/>
    <property type="evidence" value="ECO:0007669"/>
    <property type="project" value="TreeGrafter"/>
</dbReference>
<dbReference type="OMA" id="AHWKEDQ"/>
<accession>A5DGI3</accession>
<dbReference type="GO" id="GO:0003729">
    <property type="term" value="F:mRNA binding"/>
    <property type="evidence" value="ECO:0007669"/>
    <property type="project" value="TreeGrafter"/>
</dbReference>
<dbReference type="InterPro" id="IPR039604">
    <property type="entry name" value="Bfr1"/>
</dbReference>
<feature type="region of interest" description="Disordered" evidence="2">
    <location>
        <begin position="1"/>
        <end position="22"/>
    </location>
</feature>
<dbReference type="OrthoDB" id="2195113at2759"/>